<evidence type="ECO:0000313" key="2">
    <source>
        <dbReference type="Proteomes" id="UP000683925"/>
    </source>
</evidence>
<dbReference type="EMBL" id="CAJJDP010000106">
    <property type="protein sequence ID" value="CAD8194309.1"/>
    <property type="molecule type" value="Genomic_DNA"/>
</dbReference>
<comment type="caution">
    <text evidence="1">The sequence shown here is derived from an EMBL/GenBank/DDBJ whole genome shotgun (WGS) entry which is preliminary data.</text>
</comment>
<reference evidence="1" key="1">
    <citation type="submission" date="2021-01" db="EMBL/GenBank/DDBJ databases">
        <authorList>
            <consortium name="Genoscope - CEA"/>
            <person name="William W."/>
        </authorList>
    </citation>
    <scope>NUCLEOTIDE SEQUENCE</scope>
</reference>
<sequence length="66" mass="8001">MHYGDSSVISNSQLISNFKLILELCIIYAKSQEKKLQNQQFILFCYQMQYYLLMMTDNQRIQWGWL</sequence>
<proteinExistence type="predicted"/>
<dbReference type="AlphaFoldDB" id="A0A8S1X1I5"/>
<protein>
    <submittedName>
        <fullName evidence="1">Uncharacterized protein</fullName>
    </submittedName>
</protein>
<gene>
    <name evidence="1" type="ORF">POCTA_138.1.T1060168</name>
</gene>
<name>A0A8S1X1I5_PAROT</name>
<accession>A0A8S1X1I5</accession>
<organism evidence="1 2">
    <name type="scientific">Paramecium octaurelia</name>
    <dbReference type="NCBI Taxonomy" id="43137"/>
    <lineage>
        <taxon>Eukaryota</taxon>
        <taxon>Sar</taxon>
        <taxon>Alveolata</taxon>
        <taxon>Ciliophora</taxon>
        <taxon>Intramacronucleata</taxon>
        <taxon>Oligohymenophorea</taxon>
        <taxon>Peniculida</taxon>
        <taxon>Parameciidae</taxon>
        <taxon>Paramecium</taxon>
    </lineage>
</organism>
<dbReference type="Proteomes" id="UP000683925">
    <property type="component" value="Unassembled WGS sequence"/>
</dbReference>
<keyword evidence="2" id="KW-1185">Reference proteome</keyword>
<evidence type="ECO:0000313" key="1">
    <source>
        <dbReference type="EMBL" id="CAD8194309.1"/>
    </source>
</evidence>